<gene>
    <name evidence="6" type="ORF">OEA41_005315</name>
</gene>
<reference evidence="6" key="1">
    <citation type="submission" date="2022-11" db="EMBL/GenBank/DDBJ databases">
        <title>Chromosomal genome sequence assembly and mating type (MAT) locus characterization of the leprose asexual lichenized fungus Lepraria neglecta (Nyl.) Erichsen.</title>
        <authorList>
            <person name="Allen J.L."/>
            <person name="Pfeffer B."/>
        </authorList>
    </citation>
    <scope>NUCLEOTIDE SEQUENCE</scope>
    <source>
        <strain evidence="6">Allen 5258</strain>
    </source>
</reference>
<dbReference type="InterPro" id="IPR001995">
    <property type="entry name" value="Peptidase_A2_cat"/>
</dbReference>
<evidence type="ECO:0000256" key="4">
    <source>
        <dbReference type="SAM" id="MobiDB-lite"/>
    </source>
</evidence>
<organism evidence="6 7">
    <name type="scientific">Lepraria neglecta</name>
    <dbReference type="NCBI Taxonomy" id="209136"/>
    <lineage>
        <taxon>Eukaryota</taxon>
        <taxon>Fungi</taxon>
        <taxon>Dikarya</taxon>
        <taxon>Ascomycota</taxon>
        <taxon>Pezizomycotina</taxon>
        <taxon>Lecanoromycetes</taxon>
        <taxon>OSLEUM clade</taxon>
        <taxon>Lecanoromycetidae</taxon>
        <taxon>Lecanorales</taxon>
        <taxon>Lecanorineae</taxon>
        <taxon>Stereocaulaceae</taxon>
        <taxon>Lepraria</taxon>
    </lineage>
</organism>
<dbReference type="Pfam" id="PF12796">
    <property type="entry name" value="Ank_2"/>
    <property type="match status" value="3"/>
</dbReference>
<dbReference type="SMART" id="SM00248">
    <property type="entry name" value="ANK"/>
    <property type="match status" value="10"/>
</dbReference>
<dbReference type="PROSITE" id="PS50088">
    <property type="entry name" value="ANK_REPEAT"/>
    <property type="match status" value="3"/>
</dbReference>
<feature type="repeat" description="ANK" evidence="3">
    <location>
        <begin position="720"/>
        <end position="752"/>
    </location>
</feature>
<evidence type="ECO:0000259" key="5">
    <source>
        <dbReference type="PROSITE" id="PS50175"/>
    </source>
</evidence>
<dbReference type="InterPro" id="IPR051165">
    <property type="entry name" value="Multifunctional_ANK_Repeat"/>
</dbReference>
<dbReference type="InterPro" id="IPR002110">
    <property type="entry name" value="Ankyrin_rpt"/>
</dbReference>
<protein>
    <recommendedName>
        <fullName evidence="5">Peptidase A2 domain-containing protein</fullName>
    </recommendedName>
</protein>
<dbReference type="GO" id="GO:0006508">
    <property type="term" value="P:proteolysis"/>
    <property type="evidence" value="ECO:0007669"/>
    <property type="project" value="InterPro"/>
</dbReference>
<feature type="repeat" description="ANK" evidence="3">
    <location>
        <begin position="257"/>
        <end position="292"/>
    </location>
</feature>
<keyword evidence="7" id="KW-1185">Reference proteome</keyword>
<evidence type="ECO:0000256" key="2">
    <source>
        <dbReference type="ARBA" id="ARBA00023043"/>
    </source>
</evidence>
<dbReference type="PROSITE" id="PS50297">
    <property type="entry name" value="ANK_REP_REGION"/>
    <property type="match status" value="1"/>
</dbReference>
<comment type="caution">
    <text evidence="6">The sequence shown here is derived from an EMBL/GenBank/DDBJ whole genome shotgun (WGS) entry which is preliminary data.</text>
</comment>
<dbReference type="InterPro" id="IPR036770">
    <property type="entry name" value="Ankyrin_rpt-contain_sf"/>
</dbReference>
<dbReference type="Proteomes" id="UP001276659">
    <property type="component" value="Unassembled WGS sequence"/>
</dbReference>
<dbReference type="EMBL" id="JASNWA010000010">
    <property type="protein sequence ID" value="KAK3168867.1"/>
    <property type="molecule type" value="Genomic_DNA"/>
</dbReference>
<dbReference type="AlphaFoldDB" id="A0AAE0DFG8"/>
<evidence type="ECO:0000313" key="7">
    <source>
        <dbReference type="Proteomes" id="UP001276659"/>
    </source>
</evidence>
<feature type="domain" description="Peptidase A2" evidence="5">
    <location>
        <begin position="737"/>
        <end position="752"/>
    </location>
</feature>
<evidence type="ECO:0000256" key="3">
    <source>
        <dbReference type="PROSITE-ProRule" id="PRU00023"/>
    </source>
</evidence>
<proteinExistence type="predicted"/>
<feature type="region of interest" description="Disordered" evidence="4">
    <location>
        <begin position="1"/>
        <end position="35"/>
    </location>
</feature>
<dbReference type="PANTHER" id="PTHR24123:SF141">
    <property type="entry name" value="ANKYRIN 2, ISOFORM U"/>
    <property type="match status" value="1"/>
</dbReference>
<dbReference type="PANTHER" id="PTHR24123">
    <property type="entry name" value="ANKYRIN REPEAT-CONTAINING"/>
    <property type="match status" value="1"/>
</dbReference>
<dbReference type="Gene3D" id="1.25.40.20">
    <property type="entry name" value="Ankyrin repeat-containing domain"/>
    <property type="match status" value="3"/>
</dbReference>
<feature type="compositionally biased region" description="Polar residues" evidence="4">
    <location>
        <begin position="1"/>
        <end position="11"/>
    </location>
</feature>
<evidence type="ECO:0000256" key="1">
    <source>
        <dbReference type="ARBA" id="ARBA00022737"/>
    </source>
</evidence>
<feature type="repeat" description="ANK" evidence="3">
    <location>
        <begin position="310"/>
        <end position="342"/>
    </location>
</feature>
<dbReference type="GO" id="GO:0004190">
    <property type="term" value="F:aspartic-type endopeptidase activity"/>
    <property type="evidence" value="ECO:0007669"/>
    <property type="project" value="InterPro"/>
</dbReference>
<dbReference type="PROSITE" id="PS50175">
    <property type="entry name" value="ASP_PROT_RETROV"/>
    <property type="match status" value="1"/>
</dbReference>
<keyword evidence="2 3" id="KW-0040">ANK repeat</keyword>
<sequence length="803" mass="88840">MTGNKHPSTPQVKVGGPLVHAAGKTDAKKVGPLPNNALNKAENVAEVSRPPSLPSWTVRGYKTDVTEALKGLKEAAEKGHHLSRAYIYRIFSACEPSDPNTMPGYEYLYDYAIAGSRPAFQELQKSYPAEKFEYAHRFLTDAYAGVGAPWFDSSEMLNGYTQSQWINDAWLLDQVKKIEDPSRLVVNKRGDSVLHFVAACGRWKPFKSLIADYKMDINMVNPQGETPLLCACRSGQGGIAILCLQTYKADASIAAKNGETPLHWLVSFVNQYVQPLANDLIANGAKVDATTHERISHSKFPGNIDVDFQMPGTALGWAVHNNRPQIVRLLLEHGADPHWTHAKGEMSPLSWAAYYHHDQCLKNIIEHLEGKVTALTSDGKIDKRKTLFFGPVIEEAIHASDRFSMILRNGSEYLNRLHATLDLLREKTVYVNTQSKFHGNMLYFAVSEAHDEVVEYMFKHDWRVETLNNPCVPAQRTPVLEAIRWNRRPLVELLLQHGADAKALAANPFQPVTRNWSALHVFAQEGHNKDISIVETLIQLGVPVDGPMASSQMEDKSISDNDTASEMSTLSVTDKPTPILPCETPFAVAIRRNAFNLASTLLSLGANPNALTIASGLFKSPHPLTILGHIIISNARYSSSRLKYLLRLIEVGKVNLIVEPARQLTALHRAAMAYQDVASVITGEKLKMEEFDMETNRDIMYELLLHWPASEELNATCHIRGNTALHLAVESGNVGAVESLLKTGADATIVNEDGETVLQVAERLAGQSKMHEEIVLRLRLSGNVMNFFGGSRQVLGSSGERVS</sequence>
<evidence type="ECO:0000313" key="6">
    <source>
        <dbReference type="EMBL" id="KAK3168867.1"/>
    </source>
</evidence>
<accession>A0AAE0DFG8</accession>
<keyword evidence="1" id="KW-0677">Repeat</keyword>
<dbReference type="SUPFAM" id="SSF48403">
    <property type="entry name" value="Ankyrin repeat"/>
    <property type="match status" value="2"/>
</dbReference>
<name>A0AAE0DFG8_9LECA</name>